<dbReference type="Pfam" id="PF07693">
    <property type="entry name" value="KAP_NTPase"/>
    <property type="match status" value="1"/>
</dbReference>
<proteinExistence type="predicted"/>
<dbReference type="InterPro" id="IPR027417">
    <property type="entry name" value="P-loop_NTPase"/>
</dbReference>
<dbReference type="Gene3D" id="3.40.50.300">
    <property type="entry name" value="P-loop containing nucleotide triphosphate hydrolases"/>
    <property type="match status" value="1"/>
</dbReference>
<evidence type="ECO:0000259" key="1">
    <source>
        <dbReference type="Pfam" id="PF07693"/>
    </source>
</evidence>
<comment type="caution">
    <text evidence="2">The sequence shown here is derived from an EMBL/GenBank/DDBJ whole genome shotgun (WGS) entry which is preliminary data.</text>
</comment>
<dbReference type="RefSeq" id="WP_056296679.1">
    <property type="nucleotide sequence ID" value="NZ_JACHIJ010000005.1"/>
</dbReference>
<gene>
    <name evidence="2" type="ORF">HNQ36_003509</name>
</gene>
<dbReference type="SUPFAM" id="SSF52540">
    <property type="entry name" value="P-loop containing nucleoside triphosphate hydrolases"/>
    <property type="match status" value="1"/>
</dbReference>
<evidence type="ECO:0000313" key="2">
    <source>
        <dbReference type="EMBL" id="MBB5053509.1"/>
    </source>
</evidence>
<feature type="domain" description="KAP NTPase" evidence="1">
    <location>
        <begin position="22"/>
        <end position="214"/>
    </location>
</feature>
<reference evidence="2 3" key="1">
    <citation type="submission" date="2020-08" db="EMBL/GenBank/DDBJ databases">
        <title>Genomic Encyclopedia of Type Strains, Phase IV (KMG-IV): sequencing the most valuable type-strain genomes for metagenomic binning, comparative biology and taxonomic classification.</title>
        <authorList>
            <person name="Goeker M."/>
        </authorList>
    </citation>
    <scope>NUCLEOTIDE SEQUENCE [LARGE SCALE GENOMIC DNA]</scope>
    <source>
        <strain evidence="2 3">DSM 17498</strain>
    </source>
</reference>
<dbReference type="Proteomes" id="UP000521227">
    <property type="component" value="Unassembled WGS sequence"/>
</dbReference>
<dbReference type="InterPro" id="IPR011646">
    <property type="entry name" value="KAP_P-loop"/>
</dbReference>
<evidence type="ECO:0000313" key="3">
    <source>
        <dbReference type="Proteomes" id="UP000521227"/>
    </source>
</evidence>
<dbReference type="AlphaFoldDB" id="A0A840MYZ9"/>
<name>A0A840MYZ9_9BRAD</name>
<protein>
    <recommendedName>
        <fullName evidence="1">KAP NTPase domain-containing protein</fullName>
    </recommendedName>
</protein>
<dbReference type="EMBL" id="JACHIJ010000005">
    <property type="protein sequence ID" value="MBB5053509.1"/>
    <property type="molecule type" value="Genomic_DNA"/>
</dbReference>
<accession>A0A840MYZ9</accession>
<organism evidence="2 3">
    <name type="scientific">Afipia massiliensis</name>
    <dbReference type="NCBI Taxonomy" id="211460"/>
    <lineage>
        <taxon>Bacteria</taxon>
        <taxon>Pseudomonadati</taxon>
        <taxon>Pseudomonadota</taxon>
        <taxon>Alphaproteobacteria</taxon>
        <taxon>Hyphomicrobiales</taxon>
        <taxon>Nitrobacteraceae</taxon>
        <taxon>Afipia</taxon>
    </lineage>
</organism>
<sequence length="568" mass="64280">MTDIERTATDRVTREIVRFLESSKPEVLALRGAWGVGKTYLWNKLLEQTKATIGLKKYAYVSLFGLQNLNELKYSIYENTIDTKDVGIEPSLKTLQTNTDFVVKSFGTQLISVISRFKGASATLEAISFLAVRDRIVCIDDLERRGSNLRIIDVLGLVSYLTERRGCKVVMILNDEALTDTDAKDLARYQEKVIDLSLLFAPTEEESVRIALDKDAPTTHLLSQRCISLGVSNIRVIKKIERLFADVLPVLNGYHEKVAEQAASTLTLLGWAYFSRTAADDNALIDFILARRDDQMAGVFDDADEQPEQHKWDTLLDNYGYSSTDAFDLALFDGVKCGFFDEDLIKRNAEEMNERLKQMDSTKSFADAWALFHESFKDNTRDIVRALVSAMQFHAKFVTPSELNGAVSLLKTLGRERAAKYVLAHFIKRRQDEDYNFYDLASHPFTENIQDPDVLHAFAEKLKTFREERSPEEILHSIGFNHGWSQTDTKLLATLSVDDYYNMFKNLEGLRLRRVIGAALGFHGIRQQDPAYGTIADNAKAALILIGKESPLNARRLLKFHITADDLA</sequence>